<gene>
    <name evidence="3" type="ORF">HNR73_002452</name>
</gene>
<keyword evidence="4" id="KW-1185">Reference proteome</keyword>
<dbReference type="GO" id="GO:0004519">
    <property type="term" value="F:endonuclease activity"/>
    <property type="evidence" value="ECO:0007669"/>
    <property type="project" value="InterPro"/>
</dbReference>
<dbReference type="RefSeq" id="WP_239122419.1">
    <property type="nucleotide sequence ID" value="NZ_BONT01000110.1"/>
</dbReference>
<name>A0A841FLC0_9ACTN</name>
<reference evidence="3 4" key="1">
    <citation type="submission" date="2020-08" db="EMBL/GenBank/DDBJ databases">
        <title>Genomic Encyclopedia of Type Strains, Phase IV (KMG-IV): sequencing the most valuable type-strain genomes for metagenomic binning, comparative biology and taxonomic classification.</title>
        <authorList>
            <person name="Goeker M."/>
        </authorList>
    </citation>
    <scope>NUCLEOTIDE SEQUENCE [LARGE SCALE GENOMIC DNA]</scope>
    <source>
        <strain evidence="3 4">YIM 65646</strain>
    </source>
</reference>
<comment type="caution">
    <text evidence="3">The sequence shown here is derived from an EMBL/GenBank/DDBJ whole genome shotgun (WGS) entry which is preliminary data.</text>
</comment>
<evidence type="ECO:0000313" key="3">
    <source>
        <dbReference type="EMBL" id="MBB6034598.1"/>
    </source>
</evidence>
<protein>
    <recommendedName>
        <fullName evidence="2">Bacterial EndoU nuclease domain-containing protein</fullName>
    </recommendedName>
</protein>
<feature type="compositionally biased region" description="Basic and acidic residues" evidence="1">
    <location>
        <begin position="23"/>
        <end position="60"/>
    </location>
</feature>
<evidence type="ECO:0000259" key="2">
    <source>
        <dbReference type="Pfam" id="PF14436"/>
    </source>
</evidence>
<sequence>MAKKASQRKSTGTLMRKALRYLRKNDGRKVKRAKDPNRMSPEALRHTMEGNRTKTDDYKKRTGGHYRPGGKDFPGRRTDPPTKTHPSGAYEARTEFLVHDPGPPPTDTWKVKAGNGGKSTFFPDDWTPGKIDNAISDAFKNGTKNADGSWSGTGPDGLPIVGFWDTASGAIKHGYPSI</sequence>
<proteinExistence type="predicted"/>
<dbReference type="EMBL" id="JACHGT010000005">
    <property type="protein sequence ID" value="MBB6034598.1"/>
    <property type="molecule type" value="Genomic_DNA"/>
</dbReference>
<dbReference type="AlphaFoldDB" id="A0A841FLC0"/>
<evidence type="ECO:0000313" key="4">
    <source>
        <dbReference type="Proteomes" id="UP000548476"/>
    </source>
</evidence>
<feature type="region of interest" description="Disordered" evidence="1">
    <location>
        <begin position="1"/>
        <end position="126"/>
    </location>
</feature>
<organism evidence="3 4">
    <name type="scientific">Phytomonospora endophytica</name>
    <dbReference type="NCBI Taxonomy" id="714109"/>
    <lineage>
        <taxon>Bacteria</taxon>
        <taxon>Bacillati</taxon>
        <taxon>Actinomycetota</taxon>
        <taxon>Actinomycetes</taxon>
        <taxon>Micromonosporales</taxon>
        <taxon>Micromonosporaceae</taxon>
        <taxon>Phytomonospora</taxon>
    </lineage>
</organism>
<dbReference type="Proteomes" id="UP000548476">
    <property type="component" value="Unassembled WGS sequence"/>
</dbReference>
<dbReference type="Pfam" id="PF14436">
    <property type="entry name" value="EndoU_bacteria"/>
    <property type="match status" value="1"/>
</dbReference>
<accession>A0A841FLC0</accession>
<evidence type="ECO:0000256" key="1">
    <source>
        <dbReference type="SAM" id="MobiDB-lite"/>
    </source>
</evidence>
<feature type="domain" description="Bacterial EndoU nuclease" evidence="2">
    <location>
        <begin position="43"/>
        <end position="177"/>
    </location>
</feature>
<dbReference type="InterPro" id="IPR029501">
    <property type="entry name" value="EndoU_bac"/>
</dbReference>
<feature type="compositionally biased region" description="Basic and acidic residues" evidence="1">
    <location>
        <begin position="69"/>
        <end position="82"/>
    </location>
</feature>